<evidence type="ECO:0000313" key="1">
    <source>
        <dbReference type="EMBL" id="MDT0467529.1"/>
    </source>
</evidence>
<organism evidence="1 2">
    <name type="scientific">Streptomyces gibsoniae</name>
    <dbReference type="NCBI Taxonomy" id="3075529"/>
    <lineage>
        <taxon>Bacteria</taxon>
        <taxon>Bacillati</taxon>
        <taxon>Actinomycetota</taxon>
        <taxon>Actinomycetes</taxon>
        <taxon>Kitasatosporales</taxon>
        <taxon>Streptomycetaceae</taxon>
        <taxon>Streptomyces</taxon>
    </lineage>
</organism>
<evidence type="ECO:0000313" key="2">
    <source>
        <dbReference type="Proteomes" id="UP001183809"/>
    </source>
</evidence>
<comment type="caution">
    <text evidence="1">The sequence shown here is derived from an EMBL/GenBank/DDBJ whole genome shotgun (WGS) entry which is preliminary data.</text>
</comment>
<dbReference type="RefSeq" id="WP_311698991.1">
    <property type="nucleotide sequence ID" value="NZ_JAVREY010000055.1"/>
</dbReference>
<dbReference type="EMBL" id="JAVREY010000055">
    <property type="protein sequence ID" value="MDT0467529.1"/>
    <property type="molecule type" value="Genomic_DNA"/>
</dbReference>
<reference evidence="2" key="1">
    <citation type="submission" date="2023-07" db="EMBL/GenBank/DDBJ databases">
        <title>30 novel species of actinomycetes from the DSMZ collection.</title>
        <authorList>
            <person name="Nouioui I."/>
        </authorList>
    </citation>
    <scope>NUCLEOTIDE SEQUENCE [LARGE SCALE GENOMIC DNA]</scope>
    <source>
        <strain evidence="2">DSM 41699</strain>
    </source>
</reference>
<proteinExistence type="predicted"/>
<name>A0ABU2U2X3_9ACTN</name>
<accession>A0ABU2U2X3</accession>
<gene>
    <name evidence="1" type="ORF">RM764_31790</name>
</gene>
<protein>
    <submittedName>
        <fullName evidence="1">Uncharacterized protein</fullName>
    </submittedName>
</protein>
<dbReference type="Proteomes" id="UP001183809">
    <property type="component" value="Unassembled WGS sequence"/>
</dbReference>
<sequence>MSRAVWAYVPAGSGPGRLQRIARNSRDTQVQRAYRAYIDHGRDCGTCAVDSALCTTAEELWSAYQAATRSS</sequence>
<keyword evidence="2" id="KW-1185">Reference proteome</keyword>